<dbReference type="PANTHER" id="PTHR10030:SF37">
    <property type="entry name" value="ALPHA-L-FUCOSIDASE-RELATED"/>
    <property type="match status" value="1"/>
</dbReference>
<dbReference type="GO" id="GO:0006004">
    <property type="term" value="P:fucose metabolic process"/>
    <property type="evidence" value="ECO:0007669"/>
    <property type="project" value="InterPro"/>
</dbReference>
<reference evidence="14" key="2">
    <citation type="journal article" date="2015" name="J. Proteomics">
        <title>Sexual differences in the sialomes of the zebra tick, Rhipicephalus pulchellus.</title>
        <authorList>
            <person name="Tan A.W."/>
            <person name="Francischetti I.M."/>
            <person name="Slovak M."/>
            <person name="Kini R.M."/>
            <person name="Ribeiro J.M."/>
        </authorList>
    </citation>
    <scope>NUCLEOTIDE SEQUENCE</scope>
    <source>
        <tissue evidence="14">Salivary gland</tissue>
    </source>
</reference>
<evidence type="ECO:0000256" key="1">
    <source>
        <dbReference type="ARBA" id="ARBA00000321"/>
    </source>
</evidence>
<dbReference type="InterPro" id="IPR017853">
    <property type="entry name" value="GH"/>
</dbReference>
<dbReference type="AlphaFoldDB" id="L7MJ36"/>
<dbReference type="Gene3D" id="2.60.40.1180">
    <property type="entry name" value="Golgi alpha-mannosidase II"/>
    <property type="match status" value="1"/>
</dbReference>
<dbReference type="GO" id="GO:0004560">
    <property type="term" value="F:alpha-L-fucosidase activity"/>
    <property type="evidence" value="ECO:0007669"/>
    <property type="project" value="UniProtKB-EC"/>
</dbReference>
<keyword evidence="7" id="KW-0378">Hydrolase</keyword>
<dbReference type="SMART" id="SM00812">
    <property type="entry name" value="Alpha_L_fucos"/>
    <property type="match status" value="1"/>
</dbReference>
<evidence type="ECO:0000259" key="12">
    <source>
        <dbReference type="Pfam" id="PF01120"/>
    </source>
</evidence>
<dbReference type="EC" id="3.2.1.51" evidence="5"/>
<dbReference type="PANTHER" id="PTHR10030">
    <property type="entry name" value="ALPHA-L-FUCOSIDASE"/>
    <property type="match status" value="1"/>
</dbReference>
<dbReference type="Pfam" id="PF01120">
    <property type="entry name" value="Alpha_L_fucos"/>
    <property type="match status" value="1"/>
</dbReference>
<comment type="similarity">
    <text evidence="4">Belongs to the glycosyl hydrolase 29 family.</text>
</comment>
<comment type="function">
    <text evidence="3">Alpha-L-fucosidase is responsible for hydrolyzing the alpha-1,6-linked fucose joined to the reducing-end N-acetylglucosamine of the carbohydrate moieties of glycoproteins.</text>
</comment>
<dbReference type="InterPro" id="IPR000933">
    <property type="entry name" value="Glyco_hydro_29"/>
</dbReference>
<feature type="domain" description="Alpha-L-fucosidase C-terminal" evidence="13">
    <location>
        <begin position="411"/>
        <end position="507"/>
    </location>
</feature>
<evidence type="ECO:0000256" key="8">
    <source>
        <dbReference type="ARBA" id="ARBA00023180"/>
    </source>
</evidence>
<dbReference type="SUPFAM" id="SSF51445">
    <property type="entry name" value="(Trans)glycosidases"/>
    <property type="match status" value="1"/>
</dbReference>
<feature type="domain" description="Glycoside hydrolase family 29 N-terminal" evidence="12">
    <location>
        <begin position="65"/>
        <end position="400"/>
    </location>
</feature>
<evidence type="ECO:0000256" key="3">
    <source>
        <dbReference type="ARBA" id="ARBA00004071"/>
    </source>
</evidence>
<accession>L7MJ36</accession>
<evidence type="ECO:0000256" key="6">
    <source>
        <dbReference type="ARBA" id="ARBA00022729"/>
    </source>
</evidence>
<dbReference type="FunFam" id="3.20.20.80:FF:000027">
    <property type="entry name" value="Alpha-L-fucosidase"/>
    <property type="match status" value="1"/>
</dbReference>
<evidence type="ECO:0000313" key="14">
    <source>
        <dbReference type="EMBL" id="JAA64216.1"/>
    </source>
</evidence>
<dbReference type="InterPro" id="IPR013780">
    <property type="entry name" value="Glyco_hydro_b"/>
</dbReference>
<reference evidence="14" key="1">
    <citation type="submission" date="2012-11" db="EMBL/GenBank/DDBJ databases">
        <authorList>
            <person name="Lucero-Rivera Y.E."/>
            <person name="Tovar-Ramirez D."/>
        </authorList>
    </citation>
    <scope>NUCLEOTIDE SEQUENCE</scope>
    <source>
        <tissue evidence="14">Salivary gland</tissue>
    </source>
</reference>
<comment type="catalytic activity">
    <reaction evidence="2">
        <text>a neolactoside IV(2)-alpha-Fuc-nLc4Cer(d18:0) + H2O = a neolactoside nLc4Cer(d18:0) + L-fucose</text>
        <dbReference type="Rhea" id="RHEA:49308"/>
        <dbReference type="ChEBI" id="CHEBI:2181"/>
        <dbReference type="ChEBI" id="CHEBI:15377"/>
        <dbReference type="ChEBI" id="CHEBI:91119"/>
        <dbReference type="ChEBI" id="CHEBI:91121"/>
    </reaction>
    <physiologicalReaction direction="left-to-right" evidence="2">
        <dbReference type="Rhea" id="RHEA:49309"/>
    </physiologicalReaction>
</comment>
<evidence type="ECO:0000256" key="2">
    <source>
        <dbReference type="ARBA" id="ARBA00000419"/>
    </source>
</evidence>
<dbReference type="GO" id="GO:0005764">
    <property type="term" value="C:lysosome"/>
    <property type="evidence" value="ECO:0007669"/>
    <property type="project" value="TreeGrafter"/>
</dbReference>
<name>L7MJ36_RHIPC</name>
<evidence type="ECO:0000256" key="11">
    <source>
        <dbReference type="ARBA" id="ARBA00081661"/>
    </source>
</evidence>
<dbReference type="InterPro" id="IPR016286">
    <property type="entry name" value="FUC_metazoa-typ"/>
</dbReference>
<evidence type="ECO:0000256" key="7">
    <source>
        <dbReference type="ARBA" id="ARBA00022801"/>
    </source>
</evidence>
<evidence type="ECO:0000256" key="4">
    <source>
        <dbReference type="ARBA" id="ARBA00007951"/>
    </source>
</evidence>
<comment type="catalytic activity">
    <reaction evidence="1">
        <text>a neolactoside IV(2)-alpha-Fuc-nLc4Cer(d18:1(4E)) + H2O = a neolactoside nLc4Cer(d18:1(4E)) + L-fucose</text>
        <dbReference type="Rhea" id="RHEA:48224"/>
        <dbReference type="ChEBI" id="CHEBI:2181"/>
        <dbReference type="ChEBI" id="CHEBI:15377"/>
        <dbReference type="ChEBI" id="CHEBI:17006"/>
        <dbReference type="ChEBI" id="CHEBI:28691"/>
    </reaction>
    <physiologicalReaction direction="left-to-right" evidence="1">
        <dbReference type="Rhea" id="RHEA:48225"/>
    </physiologicalReaction>
</comment>
<sequence length="528" mass="60313">VLGPRALRQERFHCRGGDKNRGCKDTVPTTKNVYHVDPLPHCKMVPLTTACLLILVNPRALAQFTSASRYSPDWSSLDTRPLPPWFDDAKIGVFIHWGVFSVPSFGSEWFWHNWQVGDPPLVDFMRRNYKPGFKYQDFASQFTAEFFDPKRWADIFAKSGARYVVLTSKHHEGFTLWPSNVSWNWNARDVGPHRDLVGTLADAVRRRGGMRFGLYHSLMDWFHPLYLADKASNFSTALFPPAKTLPELVEIVERYRPDIVWSDGDWEASDTYWNSTSFLAWLYNESPVRSTVVVNDRWGREALCKHGDFLTCKDRFNPGVLQRRKWENCLTIDQYSWGYRRDAYLSEYLTIGELLDILASTVSCNGNLLVNVGPTKEGVITPIYEERLTQLGKWLSVNGEAVYGSRPWKYQNDTATPNVWYTAKNYVVYVFVMRWPKNEQLYLEALEMPPGGRITMLGLPAYEQLSWIPARSLGGGGSRGAPKGTVVVFPKLTVDRLPTPWAWVLKVIGASETLMSSNLPSTRSSINK</sequence>
<dbReference type="Pfam" id="PF16757">
    <property type="entry name" value="Fucosidase_C"/>
    <property type="match status" value="1"/>
</dbReference>
<keyword evidence="8" id="KW-0325">Glycoprotein</keyword>
<organism evidence="14">
    <name type="scientific">Rhipicephalus pulchellus</name>
    <name type="common">Yellow backed tick</name>
    <name type="synonym">Dermacentor pulchellus</name>
    <dbReference type="NCBI Taxonomy" id="72859"/>
    <lineage>
        <taxon>Eukaryota</taxon>
        <taxon>Metazoa</taxon>
        <taxon>Ecdysozoa</taxon>
        <taxon>Arthropoda</taxon>
        <taxon>Chelicerata</taxon>
        <taxon>Arachnida</taxon>
        <taxon>Acari</taxon>
        <taxon>Parasitiformes</taxon>
        <taxon>Ixodida</taxon>
        <taxon>Ixodoidea</taxon>
        <taxon>Ixodidae</taxon>
        <taxon>Rhipicephalinae</taxon>
        <taxon>Rhipicephalus</taxon>
        <taxon>Rhipicephalus</taxon>
    </lineage>
</organism>
<dbReference type="InterPro" id="IPR018526">
    <property type="entry name" value="Glyco_hydro_29_CS"/>
</dbReference>
<dbReference type="InterPro" id="IPR057739">
    <property type="entry name" value="Glyco_hydro_29_N"/>
</dbReference>
<evidence type="ECO:0000256" key="9">
    <source>
        <dbReference type="ARBA" id="ARBA00023295"/>
    </source>
</evidence>
<proteinExistence type="evidence at transcript level"/>
<dbReference type="EMBL" id="GACK01000818">
    <property type="protein sequence ID" value="JAA64216.1"/>
    <property type="molecule type" value="mRNA"/>
</dbReference>
<dbReference type="PRINTS" id="PR00741">
    <property type="entry name" value="GLHYDRLASE29"/>
</dbReference>
<keyword evidence="9" id="KW-0326">Glycosidase</keyword>
<feature type="non-terminal residue" evidence="14">
    <location>
        <position position="1"/>
    </location>
</feature>
<dbReference type="GO" id="GO:0016139">
    <property type="term" value="P:glycoside catabolic process"/>
    <property type="evidence" value="ECO:0007669"/>
    <property type="project" value="TreeGrafter"/>
</dbReference>
<evidence type="ECO:0000256" key="10">
    <source>
        <dbReference type="ARBA" id="ARBA00074133"/>
    </source>
</evidence>
<keyword evidence="6" id="KW-0732">Signal</keyword>
<dbReference type="Gene3D" id="3.20.20.80">
    <property type="entry name" value="Glycosidases"/>
    <property type="match status" value="1"/>
</dbReference>
<dbReference type="InterPro" id="IPR031919">
    <property type="entry name" value="Fucosidase_C"/>
</dbReference>
<dbReference type="PROSITE" id="PS00385">
    <property type="entry name" value="ALPHA_L_FUCOSIDASE"/>
    <property type="match status" value="1"/>
</dbReference>
<evidence type="ECO:0000256" key="5">
    <source>
        <dbReference type="ARBA" id="ARBA00012662"/>
    </source>
</evidence>
<protein>
    <recommendedName>
        <fullName evidence="10">Putative alpha-L-fucosidase</fullName>
        <ecNumber evidence="5">3.2.1.51</ecNumber>
    </recommendedName>
    <alternativeName>
        <fullName evidence="11">Alpha-L-fucoside fucohydrolase</fullName>
    </alternativeName>
</protein>
<evidence type="ECO:0000259" key="13">
    <source>
        <dbReference type="Pfam" id="PF16757"/>
    </source>
</evidence>